<dbReference type="CDD" id="cd03809">
    <property type="entry name" value="GT4_MtfB-like"/>
    <property type="match status" value="1"/>
</dbReference>
<evidence type="ECO:0000313" key="4">
    <source>
        <dbReference type="EMBL" id="MBB3838984.1"/>
    </source>
</evidence>
<dbReference type="Pfam" id="PF00534">
    <property type="entry name" value="Glycos_transf_1"/>
    <property type="match status" value="1"/>
</dbReference>
<feature type="domain" description="Glycosyl transferase family 1" evidence="2">
    <location>
        <begin position="190"/>
        <end position="348"/>
    </location>
</feature>
<sequence>MKILYDHQTFTGSQYGGISRYFFELMNAFWERKDVDFELSLKFSNNEYLRNVPYAHPWGYARLANNFRANQAFSLVNRLCSSTKLNAGDFDIFHPTYYHSYFLDKIGKKPLVITFHDALSEKYGKQFPVLGEGLTELKQRLLTRADVVISVSEATKRSILEYFSIDEAKVKVVPLGNYFERPTANHSLALTLPDRFVLFVGKRDFYKNFDRFFESVAPLLKNDKDLHLICAGGGGFSAEEKQAIAEQGLQSRVIYQPIIDDMTLIQLYEEAQVFVFPSLMEGFGLPILEAMSCGCPVAATTGTSFDEIAQDAAVYFEAENKESIRAAVEKVVYDETLQQTMRQRGYERVPLFRAETTAQKTLEVYKALV</sequence>
<dbReference type="AlphaFoldDB" id="A0A7W5ZNS3"/>
<evidence type="ECO:0000256" key="1">
    <source>
        <dbReference type="ARBA" id="ARBA00022679"/>
    </source>
</evidence>
<keyword evidence="1 4" id="KW-0808">Transferase</keyword>
<dbReference type="GO" id="GO:0009103">
    <property type="term" value="P:lipopolysaccharide biosynthetic process"/>
    <property type="evidence" value="ECO:0007669"/>
    <property type="project" value="TreeGrafter"/>
</dbReference>
<dbReference type="Pfam" id="PF13439">
    <property type="entry name" value="Glyco_transf_4"/>
    <property type="match status" value="1"/>
</dbReference>
<dbReference type="InterPro" id="IPR028098">
    <property type="entry name" value="Glyco_trans_4-like_N"/>
</dbReference>
<dbReference type="SUPFAM" id="SSF53756">
    <property type="entry name" value="UDP-Glycosyltransferase/glycogen phosphorylase"/>
    <property type="match status" value="1"/>
</dbReference>
<proteinExistence type="predicted"/>
<evidence type="ECO:0000313" key="5">
    <source>
        <dbReference type="Proteomes" id="UP000541352"/>
    </source>
</evidence>
<dbReference type="Gene3D" id="3.40.50.2000">
    <property type="entry name" value="Glycogen Phosphorylase B"/>
    <property type="match status" value="2"/>
</dbReference>
<dbReference type="InterPro" id="IPR001296">
    <property type="entry name" value="Glyco_trans_1"/>
</dbReference>
<comment type="caution">
    <text evidence="4">The sequence shown here is derived from an EMBL/GenBank/DDBJ whole genome shotgun (WGS) entry which is preliminary data.</text>
</comment>
<dbReference type="PANTHER" id="PTHR46401:SF2">
    <property type="entry name" value="GLYCOSYLTRANSFERASE WBBK-RELATED"/>
    <property type="match status" value="1"/>
</dbReference>
<dbReference type="EMBL" id="JACIBY010000005">
    <property type="protein sequence ID" value="MBB3838984.1"/>
    <property type="molecule type" value="Genomic_DNA"/>
</dbReference>
<feature type="domain" description="Glycosyltransferase subfamily 4-like N-terminal" evidence="3">
    <location>
        <begin position="15"/>
        <end position="176"/>
    </location>
</feature>
<dbReference type="Proteomes" id="UP000541352">
    <property type="component" value="Unassembled WGS sequence"/>
</dbReference>
<gene>
    <name evidence="4" type="ORF">FHS57_002990</name>
</gene>
<keyword evidence="5" id="KW-1185">Reference proteome</keyword>
<evidence type="ECO:0000259" key="3">
    <source>
        <dbReference type="Pfam" id="PF13439"/>
    </source>
</evidence>
<dbReference type="RefSeq" id="WP_183974841.1">
    <property type="nucleotide sequence ID" value="NZ_JACIBY010000005.1"/>
</dbReference>
<protein>
    <submittedName>
        <fullName evidence="4">Glycosyltransferase involved in cell wall biosynthesis</fullName>
    </submittedName>
</protein>
<organism evidence="4 5">
    <name type="scientific">Runella defluvii</name>
    <dbReference type="NCBI Taxonomy" id="370973"/>
    <lineage>
        <taxon>Bacteria</taxon>
        <taxon>Pseudomonadati</taxon>
        <taxon>Bacteroidota</taxon>
        <taxon>Cytophagia</taxon>
        <taxon>Cytophagales</taxon>
        <taxon>Spirosomataceae</taxon>
        <taxon>Runella</taxon>
    </lineage>
</organism>
<accession>A0A7W5ZNS3</accession>
<name>A0A7W5ZNS3_9BACT</name>
<dbReference type="PANTHER" id="PTHR46401">
    <property type="entry name" value="GLYCOSYLTRANSFERASE WBBK-RELATED"/>
    <property type="match status" value="1"/>
</dbReference>
<dbReference type="GO" id="GO:0016757">
    <property type="term" value="F:glycosyltransferase activity"/>
    <property type="evidence" value="ECO:0007669"/>
    <property type="project" value="InterPro"/>
</dbReference>
<reference evidence="4 5" key="1">
    <citation type="submission" date="2020-08" db="EMBL/GenBank/DDBJ databases">
        <title>Genomic Encyclopedia of Type Strains, Phase IV (KMG-IV): sequencing the most valuable type-strain genomes for metagenomic binning, comparative biology and taxonomic classification.</title>
        <authorList>
            <person name="Goeker M."/>
        </authorList>
    </citation>
    <scope>NUCLEOTIDE SEQUENCE [LARGE SCALE GENOMIC DNA]</scope>
    <source>
        <strain evidence="4 5">DSM 17976</strain>
    </source>
</reference>
<evidence type="ECO:0000259" key="2">
    <source>
        <dbReference type="Pfam" id="PF00534"/>
    </source>
</evidence>